<sequence length="172" mass="19037">MTQSSHPDPLRYSPSKYEYQSPVRNDKAKQCGQSYSYNGRPAGHEPAWCEFSEITVGRSNPSRSEKCSSILCAATTCSKLRGSIYSADLAPLRQSQRSENPQQPARRKQTSTEEKVARAAGRPLTPITRGQTHVFLLLELIHVIPAPASITMIPNGPTFNISPPSTFWSHSH</sequence>
<dbReference type="EMBL" id="AVOT02008605">
    <property type="protein sequence ID" value="MBW0486335.1"/>
    <property type="molecule type" value="Genomic_DNA"/>
</dbReference>
<gene>
    <name evidence="2" type="ORF">O181_026050</name>
</gene>
<organism evidence="2 3">
    <name type="scientific">Austropuccinia psidii MF-1</name>
    <dbReference type="NCBI Taxonomy" id="1389203"/>
    <lineage>
        <taxon>Eukaryota</taxon>
        <taxon>Fungi</taxon>
        <taxon>Dikarya</taxon>
        <taxon>Basidiomycota</taxon>
        <taxon>Pucciniomycotina</taxon>
        <taxon>Pucciniomycetes</taxon>
        <taxon>Pucciniales</taxon>
        <taxon>Sphaerophragmiaceae</taxon>
        <taxon>Austropuccinia</taxon>
    </lineage>
</organism>
<protein>
    <submittedName>
        <fullName evidence="2">Uncharacterized protein</fullName>
    </submittedName>
</protein>
<feature type="compositionally biased region" description="Polar residues" evidence="1">
    <location>
        <begin position="93"/>
        <end position="103"/>
    </location>
</feature>
<accession>A0A9Q3CNN4</accession>
<feature type="region of interest" description="Disordered" evidence="1">
    <location>
        <begin position="89"/>
        <end position="120"/>
    </location>
</feature>
<evidence type="ECO:0000313" key="3">
    <source>
        <dbReference type="Proteomes" id="UP000765509"/>
    </source>
</evidence>
<comment type="caution">
    <text evidence="2">The sequence shown here is derived from an EMBL/GenBank/DDBJ whole genome shotgun (WGS) entry which is preliminary data.</text>
</comment>
<dbReference type="AlphaFoldDB" id="A0A9Q3CNN4"/>
<reference evidence="2" key="1">
    <citation type="submission" date="2021-03" db="EMBL/GenBank/DDBJ databases">
        <title>Draft genome sequence of rust myrtle Austropuccinia psidii MF-1, a brazilian biotype.</title>
        <authorList>
            <person name="Quecine M.C."/>
            <person name="Pachon D.M.R."/>
            <person name="Bonatelli M.L."/>
            <person name="Correr F.H."/>
            <person name="Franceschini L.M."/>
            <person name="Leite T.F."/>
            <person name="Margarido G.R.A."/>
            <person name="Almeida C.A."/>
            <person name="Ferrarezi J.A."/>
            <person name="Labate C.A."/>
        </authorList>
    </citation>
    <scope>NUCLEOTIDE SEQUENCE</scope>
    <source>
        <strain evidence="2">MF-1</strain>
    </source>
</reference>
<dbReference type="Proteomes" id="UP000765509">
    <property type="component" value="Unassembled WGS sequence"/>
</dbReference>
<evidence type="ECO:0000256" key="1">
    <source>
        <dbReference type="SAM" id="MobiDB-lite"/>
    </source>
</evidence>
<feature type="region of interest" description="Disordered" evidence="1">
    <location>
        <begin position="1"/>
        <end position="44"/>
    </location>
</feature>
<keyword evidence="3" id="KW-1185">Reference proteome</keyword>
<name>A0A9Q3CNN4_9BASI</name>
<evidence type="ECO:0000313" key="2">
    <source>
        <dbReference type="EMBL" id="MBW0486335.1"/>
    </source>
</evidence>
<proteinExistence type="predicted"/>